<sequence>MGCCTGRCTLIFLCSLQLILSCSWIYFRGSHGHALKSKWGLAEQFILTYDKRGSMGPNRMNPGVLRKLADIVIRPLTVIFERQTQEVWLDEWTVEWIENWLSVKSQRVVITGTESSWRPVTSGVLQGSVLGPVFFNVFINDSNEGADASSASSLMIQAGRSDWYLTGLCGPSEGP</sequence>
<evidence type="ECO:0000313" key="1">
    <source>
        <dbReference type="EMBL" id="KAJ7422841.1"/>
    </source>
</evidence>
<dbReference type="PROSITE" id="PS51257">
    <property type="entry name" value="PROKAR_LIPOPROTEIN"/>
    <property type="match status" value="1"/>
</dbReference>
<reference evidence="1" key="1">
    <citation type="submission" date="2019-10" db="EMBL/GenBank/DDBJ databases">
        <authorList>
            <person name="Soares A.E.R."/>
            <person name="Aleixo A."/>
            <person name="Schneider P."/>
            <person name="Miyaki C.Y."/>
            <person name="Schneider M.P."/>
            <person name="Mello C."/>
            <person name="Vasconcelos A.T.R."/>
        </authorList>
    </citation>
    <scope>NUCLEOTIDE SEQUENCE</scope>
    <source>
        <tissue evidence="1">Muscle</tissue>
    </source>
</reference>
<evidence type="ECO:0000313" key="2">
    <source>
        <dbReference type="Proteomes" id="UP001145742"/>
    </source>
</evidence>
<gene>
    <name evidence="1" type="ORF">WISP_36451</name>
</gene>
<keyword evidence="2" id="KW-1185">Reference proteome</keyword>
<proteinExistence type="predicted"/>
<protein>
    <recommendedName>
        <fullName evidence="3">Reverse transcriptase domain-containing protein</fullName>
    </recommendedName>
</protein>
<organism evidence="1 2">
    <name type="scientific">Willisornis vidua</name>
    <name type="common">Xingu scale-backed antbird</name>
    <dbReference type="NCBI Taxonomy" id="1566151"/>
    <lineage>
        <taxon>Eukaryota</taxon>
        <taxon>Metazoa</taxon>
        <taxon>Chordata</taxon>
        <taxon>Craniata</taxon>
        <taxon>Vertebrata</taxon>
        <taxon>Euteleostomi</taxon>
        <taxon>Archelosauria</taxon>
        <taxon>Archosauria</taxon>
        <taxon>Dinosauria</taxon>
        <taxon>Saurischia</taxon>
        <taxon>Theropoda</taxon>
        <taxon>Coelurosauria</taxon>
        <taxon>Aves</taxon>
        <taxon>Neognathae</taxon>
        <taxon>Neoaves</taxon>
        <taxon>Telluraves</taxon>
        <taxon>Australaves</taxon>
        <taxon>Passeriformes</taxon>
        <taxon>Thamnophilidae</taxon>
        <taxon>Willisornis</taxon>
    </lineage>
</organism>
<dbReference type="EMBL" id="WHWB01032942">
    <property type="protein sequence ID" value="KAJ7422841.1"/>
    <property type="molecule type" value="Genomic_DNA"/>
</dbReference>
<comment type="caution">
    <text evidence="1">The sequence shown here is derived from an EMBL/GenBank/DDBJ whole genome shotgun (WGS) entry which is preliminary data.</text>
</comment>
<accession>A0ABQ9DJR9</accession>
<dbReference type="PANTHER" id="PTHR33332">
    <property type="entry name" value="REVERSE TRANSCRIPTASE DOMAIN-CONTAINING PROTEIN"/>
    <property type="match status" value="1"/>
</dbReference>
<dbReference type="Proteomes" id="UP001145742">
    <property type="component" value="Unassembled WGS sequence"/>
</dbReference>
<evidence type="ECO:0008006" key="3">
    <source>
        <dbReference type="Google" id="ProtNLM"/>
    </source>
</evidence>
<name>A0ABQ9DJR9_9PASS</name>